<dbReference type="AlphaFoldDB" id="A0A2Z3RZ56"/>
<evidence type="ECO:0000259" key="1">
    <source>
        <dbReference type="PROSITE" id="PS50967"/>
    </source>
</evidence>
<protein>
    <submittedName>
        <fullName evidence="2">Ribonuclease D</fullName>
        <ecNumber evidence="2">3.1.13.5</ecNumber>
    </submittedName>
</protein>
<dbReference type="Gene3D" id="1.10.150.80">
    <property type="entry name" value="HRDC domain"/>
    <property type="match status" value="2"/>
</dbReference>
<proteinExistence type="predicted"/>
<dbReference type="InterPro" id="IPR041605">
    <property type="entry name" value="Exo_C"/>
</dbReference>
<sequence>MVSVRVIDNAAEFLEACEVITSGTGPLAIDAERASGFTYSQRAYLIQVHRREAGTFLFDPPAIGDMSQLFLQNADEEWVLHAASQDLACLREVGITPARIFDTELSARLLGMERVGLGPVVESLLGIHLAKEHSAADWSTRPLPEPWLKYAALDVELLVDVRDEIEKLLIESNKLSWAQEEFQATLDKPEKIVSAEPWRRISGLHTLRTPRQLAVARALWNARDEVAQRRDVSPGRLIPDSAIVAASRSTLTNKSELIGLKEFNGRASKSLLDTWWDAVLIGLKDDSLPVMRVPSDTLPPPRAWVDRKPEALERLQTAREALSARAEELSMPVENLLTPSILRELSWAPPSPITVVSISAALKKHGARVWQITETCALISNAFVEADQKVPEEPAEVS</sequence>
<dbReference type="CDD" id="cd06142">
    <property type="entry name" value="RNaseD_exo"/>
    <property type="match status" value="1"/>
</dbReference>
<dbReference type="InterPro" id="IPR051086">
    <property type="entry name" value="RNase_D-like"/>
</dbReference>
<dbReference type="OrthoDB" id="144122at2"/>
<dbReference type="SMART" id="SM00474">
    <property type="entry name" value="35EXOc"/>
    <property type="match status" value="1"/>
</dbReference>
<dbReference type="PROSITE" id="PS50967">
    <property type="entry name" value="HRDC"/>
    <property type="match status" value="1"/>
</dbReference>
<dbReference type="RefSeq" id="WP_110233224.1">
    <property type="nucleotide sequence ID" value="NZ_CP023994.1"/>
</dbReference>
<evidence type="ECO:0000313" key="3">
    <source>
        <dbReference type="Proteomes" id="UP000246894"/>
    </source>
</evidence>
<dbReference type="GO" id="GO:0006139">
    <property type="term" value="P:nucleobase-containing compound metabolic process"/>
    <property type="evidence" value="ECO:0007669"/>
    <property type="project" value="InterPro"/>
</dbReference>
<dbReference type="GO" id="GO:0008408">
    <property type="term" value="F:3'-5' exonuclease activity"/>
    <property type="evidence" value="ECO:0007669"/>
    <property type="project" value="InterPro"/>
</dbReference>
<dbReference type="InterPro" id="IPR010997">
    <property type="entry name" value="HRDC-like_sf"/>
</dbReference>
<dbReference type="EC" id="3.1.13.5" evidence="2"/>
<gene>
    <name evidence="2" type="ORF">AURMO_00766</name>
</gene>
<organism evidence="2 3">
    <name type="scientific">Aurantimicrobium photophilum</name>
    <dbReference type="NCBI Taxonomy" id="1987356"/>
    <lineage>
        <taxon>Bacteria</taxon>
        <taxon>Bacillati</taxon>
        <taxon>Actinomycetota</taxon>
        <taxon>Actinomycetes</taxon>
        <taxon>Micrococcales</taxon>
        <taxon>Microbacteriaceae</taxon>
        <taxon>Aurantimicrobium</taxon>
    </lineage>
</organism>
<dbReference type="GO" id="GO:0003676">
    <property type="term" value="F:nucleic acid binding"/>
    <property type="evidence" value="ECO:0007669"/>
    <property type="project" value="InterPro"/>
</dbReference>
<accession>A0A2Z3RZ56</accession>
<dbReference type="GO" id="GO:0000166">
    <property type="term" value="F:nucleotide binding"/>
    <property type="evidence" value="ECO:0007669"/>
    <property type="project" value="InterPro"/>
</dbReference>
<reference evidence="2 3" key="1">
    <citation type="submission" date="2017-10" db="EMBL/GenBank/DDBJ databases">
        <title>Genome of an Actinobacterium that displays light-enhanced growth.</title>
        <authorList>
            <person name="Maresca J.A."/>
            <person name="Hempel P."/>
            <person name="Shevchenko O."/>
            <person name="Miller K.J."/>
            <person name="Hahn M.W."/>
        </authorList>
    </citation>
    <scope>NUCLEOTIDE SEQUENCE [LARGE SCALE GENOMIC DNA]</scope>
    <source>
        <strain evidence="2 3">MWH-Mo1</strain>
    </source>
</reference>
<dbReference type="PANTHER" id="PTHR47649">
    <property type="entry name" value="RIBONUCLEASE D"/>
    <property type="match status" value="1"/>
</dbReference>
<dbReference type="Pfam" id="PF01612">
    <property type="entry name" value="DNA_pol_A_exo1"/>
    <property type="match status" value="1"/>
</dbReference>
<dbReference type="InterPro" id="IPR002562">
    <property type="entry name" value="3'-5'_exonuclease_dom"/>
</dbReference>
<dbReference type="Proteomes" id="UP000246894">
    <property type="component" value="Chromosome"/>
</dbReference>
<dbReference type="KEGG" id="aum:AURMO_00766"/>
<dbReference type="SUPFAM" id="SSF53098">
    <property type="entry name" value="Ribonuclease H-like"/>
    <property type="match status" value="1"/>
</dbReference>
<dbReference type="InterPro" id="IPR012337">
    <property type="entry name" value="RNaseH-like_sf"/>
</dbReference>
<name>A0A2Z3RZ56_9MICO</name>
<keyword evidence="3" id="KW-1185">Reference proteome</keyword>
<dbReference type="InterPro" id="IPR044876">
    <property type="entry name" value="HRDC_dom_sf"/>
</dbReference>
<dbReference type="Pfam" id="PF18305">
    <property type="entry name" value="DNA_pol_A_exoN"/>
    <property type="match status" value="1"/>
</dbReference>
<dbReference type="EMBL" id="CP023994">
    <property type="protein sequence ID" value="AWR21374.1"/>
    <property type="molecule type" value="Genomic_DNA"/>
</dbReference>
<dbReference type="SMART" id="SM00341">
    <property type="entry name" value="HRDC"/>
    <property type="match status" value="1"/>
</dbReference>
<dbReference type="InterPro" id="IPR002121">
    <property type="entry name" value="HRDC_dom"/>
</dbReference>
<dbReference type="InterPro" id="IPR036397">
    <property type="entry name" value="RNaseH_sf"/>
</dbReference>
<dbReference type="Gene3D" id="3.30.420.10">
    <property type="entry name" value="Ribonuclease H-like superfamily/Ribonuclease H"/>
    <property type="match status" value="1"/>
</dbReference>
<dbReference type="GO" id="GO:0033890">
    <property type="term" value="F:ribonuclease D activity"/>
    <property type="evidence" value="ECO:0007669"/>
    <property type="project" value="UniProtKB-EC"/>
</dbReference>
<dbReference type="Pfam" id="PF00570">
    <property type="entry name" value="HRDC"/>
    <property type="match status" value="1"/>
</dbReference>
<feature type="domain" description="HRDC" evidence="1">
    <location>
        <begin position="209"/>
        <end position="289"/>
    </location>
</feature>
<dbReference type="PANTHER" id="PTHR47649:SF1">
    <property type="entry name" value="RIBONUCLEASE D"/>
    <property type="match status" value="1"/>
</dbReference>
<evidence type="ECO:0000313" key="2">
    <source>
        <dbReference type="EMBL" id="AWR21374.1"/>
    </source>
</evidence>
<keyword evidence="2" id="KW-0378">Hydrolase</keyword>
<dbReference type="SUPFAM" id="SSF47819">
    <property type="entry name" value="HRDC-like"/>
    <property type="match status" value="1"/>
</dbReference>